<name>A0A5C5Z475_9BACT</name>
<evidence type="ECO:0000259" key="7">
    <source>
        <dbReference type="Pfam" id="PF14698"/>
    </source>
</evidence>
<proteinExistence type="inferred from homology"/>
<keyword evidence="5" id="KW-0028">Amino-acid biosynthesis</keyword>
<dbReference type="AlphaFoldDB" id="A0A5C5Z475"/>
<dbReference type="GO" id="GO:0004056">
    <property type="term" value="F:argininosuccinate lyase activity"/>
    <property type="evidence" value="ECO:0007669"/>
    <property type="project" value="UniProtKB-UniRule"/>
</dbReference>
<accession>A0A5C5Z475</accession>
<feature type="domain" description="Fumarate lyase N-terminal" evidence="6">
    <location>
        <begin position="11"/>
        <end position="304"/>
    </location>
</feature>
<comment type="catalytic activity">
    <reaction evidence="1 5">
        <text>2-(N(omega)-L-arginino)succinate = fumarate + L-arginine</text>
        <dbReference type="Rhea" id="RHEA:24020"/>
        <dbReference type="ChEBI" id="CHEBI:29806"/>
        <dbReference type="ChEBI" id="CHEBI:32682"/>
        <dbReference type="ChEBI" id="CHEBI:57472"/>
        <dbReference type="EC" id="4.3.2.1"/>
    </reaction>
</comment>
<evidence type="ECO:0000256" key="2">
    <source>
        <dbReference type="ARBA" id="ARBA00004941"/>
    </source>
</evidence>
<dbReference type="OrthoDB" id="9769623at2"/>
<dbReference type="EC" id="4.3.2.1" evidence="3 5"/>
<feature type="domain" description="Argininosuccinate lyase C-terminal" evidence="7">
    <location>
        <begin position="367"/>
        <end position="435"/>
    </location>
</feature>
<evidence type="ECO:0000256" key="4">
    <source>
        <dbReference type="ARBA" id="ARBA00022571"/>
    </source>
</evidence>
<dbReference type="InterPro" id="IPR008948">
    <property type="entry name" value="L-Aspartase-like"/>
</dbReference>
<dbReference type="Pfam" id="PF14698">
    <property type="entry name" value="ASL_C2"/>
    <property type="match status" value="1"/>
</dbReference>
<protein>
    <recommendedName>
        <fullName evidence="3 5">Argininosuccinate lyase</fullName>
        <shortName evidence="5">ASAL</shortName>
        <ecNumber evidence="3 5">4.3.2.1</ecNumber>
    </recommendedName>
    <alternativeName>
        <fullName evidence="5">Arginosuccinase</fullName>
    </alternativeName>
</protein>
<dbReference type="SUPFAM" id="SSF48557">
    <property type="entry name" value="L-aspartase-like"/>
    <property type="match status" value="1"/>
</dbReference>
<dbReference type="PRINTS" id="PR00145">
    <property type="entry name" value="ARGSUCLYASE"/>
</dbReference>
<evidence type="ECO:0000259" key="6">
    <source>
        <dbReference type="Pfam" id="PF00206"/>
    </source>
</evidence>
<evidence type="ECO:0000313" key="9">
    <source>
        <dbReference type="Proteomes" id="UP000315010"/>
    </source>
</evidence>
<organism evidence="8 9">
    <name type="scientific">Novipirellula herctigrandis</name>
    <dbReference type="NCBI Taxonomy" id="2527986"/>
    <lineage>
        <taxon>Bacteria</taxon>
        <taxon>Pseudomonadati</taxon>
        <taxon>Planctomycetota</taxon>
        <taxon>Planctomycetia</taxon>
        <taxon>Pirellulales</taxon>
        <taxon>Pirellulaceae</taxon>
        <taxon>Novipirellula</taxon>
    </lineage>
</organism>
<dbReference type="Gene3D" id="1.10.275.10">
    <property type="entry name" value="Fumarase/aspartase (N-terminal domain)"/>
    <property type="match status" value="1"/>
</dbReference>
<dbReference type="InterPro" id="IPR000362">
    <property type="entry name" value="Fumarate_lyase_fam"/>
</dbReference>
<sequence>MAADSPSRSGVFQAQTDKRLEAFAESISFDRRLYHQDIRGSIAHAEMLCERGMLSSDEFTTIRDTLKEIELELDADTFPISFELEDIHMHVEQALIDRVGDVGRKLHTARSRNDQVSTDVRLWVREALDEVDRRLLRLQQAFLSRCDQDFDVILPAYTHLQRAQPVVAPHYWLAYVEKLQRDRSRVADCRSRLNECPLGVAAVAGTTLGIDREQTSKALGFDRPTANSLDTSSDRDFMLESAFVLSVVASHLSGWAEEWILWSTVEFDFIKLPHEFCTGSSIMPQKVNPDTLELTRGKSARVMGNLQTLMLLVKNLPLAYNRDLQEDKPPLFDSFDTVIASLELAVPIVEGSSLKRESIAARLERGYLDATTLMEWMIRKGMPQRRAHHLVGAIVGEAMNRELALSDLPIKSMQLHAPEIDETVYAILGSKNAVAAFVSYGSTAPDQVREQIDRWKVALA</sequence>
<dbReference type="Pfam" id="PF00206">
    <property type="entry name" value="Lyase_1"/>
    <property type="match status" value="1"/>
</dbReference>
<evidence type="ECO:0000256" key="1">
    <source>
        <dbReference type="ARBA" id="ARBA00000985"/>
    </source>
</evidence>
<comment type="subcellular location">
    <subcellularLocation>
        <location evidence="5">Cytoplasm</location>
    </subcellularLocation>
</comment>
<dbReference type="PROSITE" id="PS00163">
    <property type="entry name" value="FUMARATE_LYASES"/>
    <property type="match status" value="1"/>
</dbReference>
<dbReference type="FunFam" id="1.10.275.10:FF:000002">
    <property type="entry name" value="Argininosuccinate lyase"/>
    <property type="match status" value="1"/>
</dbReference>
<keyword evidence="5" id="KW-0963">Cytoplasm</keyword>
<dbReference type="GO" id="GO:0005829">
    <property type="term" value="C:cytosol"/>
    <property type="evidence" value="ECO:0007669"/>
    <property type="project" value="TreeGrafter"/>
</dbReference>
<dbReference type="InterPro" id="IPR009049">
    <property type="entry name" value="Argininosuccinate_lyase"/>
</dbReference>
<evidence type="ECO:0000313" key="8">
    <source>
        <dbReference type="EMBL" id="TWT81797.1"/>
    </source>
</evidence>
<keyword evidence="4 5" id="KW-0055">Arginine biosynthesis</keyword>
<dbReference type="PANTHER" id="PTHR43814:SF1">
    <property type="entry name" value="ARGININOSUCCINATE LYASE"/>
    <property type="match status" value="1"/>
</dbReference>
<comment type="caution">
    <text evidence="8">The sequence shown here is derived from an EMBL/GenBank/DDBJ whole genome shotgun (WGS) entry which is preliminary data.</text>
</comment>
<dbReference type="EMBL" id="SJPJ01000001">
    <property type="protein sequence ID" value="TWT81797.1"/>
    <property type="molecule type" value="Genomic_DNA"/>
</dbReference>
<dbReference type="GO" id="GO:0042450">
    <property type="term" value="P:L-arginine biosynthetic process via ornithine"/>
    <property type="evidence" value="ECO:0007669"/>
    <property type="project" value="UniProtKB-UniRule"/>
</dbReference>
<keyword evidence="5 8" id="KW-0456">Lyase</keyword>
<reference evidence="8 9" key="1">
    <citation type="submission" date="2019-02" db="EMBL/GenBank/DDBJ databases">
        <title>Deep-cultivation of Planctomycetes and their phenomic and genomic characterization uncovers novel biology.</title>
        <authorList>
            <person name="Wiegand S."/>
            <person name="Jogler M."/>
            <person name="Boedeker C."/>
            <person name="Pinto D."/>
            <person name="Vollmers J."/>
            <person name="Rivas-Marin E."/>
            <person name="Kohn T."/>
            <person name="Peeters S.H."/>
            <person name="Heuer A."/>
            <person name="Rast P."/>
            <person name="Oberbeckmann S."/>
            <person name="Bunk B."/>
            <person name="Jeske O."/>
            <person name="Meyerdierks A."/>
            <person name="Storesund J.E."/>
            <person name="Kallscheuer N."/>
            <person name="Luecker S."/>
            <person name="Lage O.M."/>
            <person name="Pohl T."/>
            <person name="Merkel B.J."/>
            <person name="Hornburger P."/>
            <person name="Mueller R.-W."/>
            <person name="Bruemmer F."/>
            <person name="Labrenz M."/>
            <person name="Spormann A.M."/>
            <person name="Op Den Camp H."/>
            <person name="Overmann J."/>
            <person name="Amann R."/>
            <person name="Jetten M.S.M."/>
            <person name="Mascher T."/>
            <person name="Medema M.H."/>
            <person name="Devos D.P."/>
            <person name="Kaster A.-K."/>
            <person name="Ovreas L."/>
            <person name="Rohde M."/>
            <person name="Galperin M.Y."/>
            <person name="Jogler C."/>
        </authorList>
    </citation>
    <scope>NUCLEOTIDE SEQUENCE [LARGE SCALE GENOMIC DNA]</scope>
    <source>
        <strain evidence="8 9">CA13</strain>
    </source>
</reference>
<dbReference type="UniPathway" id="UPA00068">
    <property type="reaction ID" value="UER00114"/>
</dbReference>
<dbReference type="Gene3D" id="1.10.40.30">
    <property type="entry name" value="Fumarase/aspartase (C-terminal domain)"/>
    <property type="match status" value="1"/>
</dbReference>
<dbReference type="PRINTS" id="PR00149">
    <property type="entry name" value="FUMRATELYASE"/>
</dbReference>
<dbReference type="Proteomes" id="UP000315010">
    <property type="component" value="Unassembled WGS sequence"/>
</dbReference>
<gene>
    <name evidence="5" type="primary">argH</name>
    <name evidence="8" type="ORF">CA13_32500</name>
</gene>
<comment type="similarity">
    <text evidence="5">Belongs to the lyase 1 family. Argininosuccinate lyase subfamily.</text>
</comment>
<dbReference type="FunFam" id="1.20.200.10:FF:000015">
    <property type="entry name" value="argininosuccinate lyase isoform X2"/>
    <property type="match status" value="1"/>
</dbReference>
<dbReference type="InterPro" id="IPR020557">
    <property type="entry name" value="Fumarate_lyase_CS"/>
</dbReference>
<dbReference type="HAMAP" id="MF_00006">
    <property type="entry name" value="Arg_succ_lyase"/>
    <property type="match status" value="1"/>
</dbReference>
<dbReference type="NCBIfam" id="TIGR00838">
    <property type="entry name" value="argH"/>
    <property type="match status" value="1"/>
</dbReference>
<evidence type="ECO:0000256" key="3">
    <source>
        <dbReference type="ARBA" id="ARBA00012338"/>
    </source>
</evidence>
<keyword evidence="9" id="KW-1185">Reference proteome</keyword>
<dbReference type="InterPro" id="IPR022761">
    <property type="entry name" value="Fumarate_lyase_N"/>
</dbReference>
<dbReference type="PANTHER" id="PTHR43814">
    <property type="entry name" value="ARGININOSUCCINATE LYASE"/>
    <property type="match status" value="1"/>
</dbReference>
<dbReference type="RefSeq" id="WP_146397915.1">
    <property type="nucleotide sequence ID" value="NZ_SJPJ01000001.1"/>
</dbReference>
<dbReference type="Gene3D" id="1.20.200.10">
    <property type="entry name" value="Fumarase/aspartase (Central domain)"/>
    <property type="match status" value="1"/>
</dbReference>
<comment type="pathway">
    <text evidence="2 5">Amino-acid biosynthesis; L-arginine biosynthesis; L-arginine from L-ornithine and carbamoyl phosphate: step 3/3.</text>
</comment>
<dbReference type="InterPro" id="IPR029419">
    <property type="entry name" value="Arg_succ_lyase_C"/>
</dbReference>
<dbReference type="CDD" id="cd01359">
    <property type="entry name" value="Argininosuccinate_lyase"/>
    <property type="match status" value="1"/>
</dbReference>
<dbReference type="InterPro" id="IPR024083">
    <property type="entry name" value="Fumarase/histidase_N"/>
</dbReference>
<evidence type="ECO:0000256" key="5">
    <source>
        <dbReference type="HAMAP-Rule" id="MF_00006"/>
    </source>
</evidence>